<feature type="domain" description="DNA polymerase helix-hairpin-helix motif" evidence="1">
    <location>
        <begin position="2"/>
        <end position="39"/>
    </location>
</feature>
<reference evidence="3" key="1">
    <citation type="submission" date="2017-10" db="EMBL/GenBank/DDBJ databases">
        <authorList>
            <person name="Frank J."/>
        </authorList>
    </citation>
    <scope>NUCLEOTIDE SEQUENCE [LARGE SCALE GENOMIC DNA]</scope>
</reference>
<dbReference type="KEGG" id="kst:KSMBR1_1540"/>
<organism evidence="2 3">
    <name type="scientific">Kuenenia stuttgartiensis</name>
    <dbReference type="NCBI Taxonomy" id="174633"/>
    <lineage>
        <taxon>Bacteria</taxon>
        <taxon>Pseudomonadati</taxon>
        <taxon>Planctomycetota</taxon>
        <taxon>Candidatus Brocadiia</taxon>
        <taxon>Candidatus Brocadiales</taxon>
        <taxon>Candidatus Brocadiaceae</taxon>
        <taxon>Candidatus Kuenenia</taxon>
    </lineage>
</organism>
<dbReference type="InterPro" id="IPR029460">
    <property type="entry name" value="DNAPol_HHH"/>
</dbReference>
<dbReference type="OrthoDB" id="9803237at2"/>
<sequence>MNIEILKPDVNESLSDFIISEGNKIRFGLGSVKNAAIRQLNLLFLQGKKAVNFLQYWISARELTCAP</sequence>
<dbReference type="Pfam" id="PF14579">
    <property type="entry name" value="HHH_6"/>
    <property type="match status" value="1"/>
</dbReference>
<dbReference type="AlphaFoldDB" id="A0A2C9CDT2"/>
<dbReference type="Gene3D" id="1.10.150.870">
    <property type="match status" value="1"/>
</dbReference>
<keyword evidence="3" id="KW-1185">Reference proteome</keyword>
<evidence type="ECO:0000259" key="1">
    <source>
        <dbReference type="Pfam" id="PF14579"/>
    </source>
</evidence>
<gene>
    <name evidence="2" type="primary">dnaE_4</name>
    <name evidence="2" type="ORF">KSMBR1_1540</name>
</gene>
<proteinExistence type="predicted"/>
<dbReference type="Proteomes" id="UP000221734">
    <property type="component" value="Chromosome Kuenenia_stuttgartiensis_MBR1"/>
</dbReference>
<protein>
    <recommendedName>
        <fullName evidence="1">DNA polymerase helix-hairpin-helix motif domain-containing protein</fullName>
    </recommendedName>
</protein>
<name>A0A2C9CDT2_KUEST</name>
<accession>A0A2C9CDT2</accession>
<evidence type="ECO:0000313" key="2">
    <source>
        <dbReference type="EMBL" id="SOH04039.1"/>
    </source>
</evidence>
<evidence type="ECO:0000313" key="3">
    <source>
        <dbReference type="Proteomes" id="UP000221734"/>
    </source>
</evidence>
<dbReference type="EMBL" id="LT934425">
    <property type="protein sequence ID" value="SOH04039.1"/>
    <property type="molecule type" value="Genomic_DNA"/>
</dbReference>